<sequence>MESRRLHREPSGRAGLVPEQVWVWRLFPILLVDRKEHRAPCQQLTTGFEERQCTVPFDPPNSPTDCGHLRHAPDSNREVPGDVEADNKWP</sequence>
<dbReference type="AlphaFoldDB" id="A0A4Z2HTJ5"/>
<evidence type="ECO:0000256" key="1">
    <source>
        <dbReference type="SAM" id="MobiDB-lite"/>
    </source>
</evidence>
<name>A0A4Z2HTJ5_9TELE</name>
<feature type="compositionally biased region" description="Basic and acidic residues" evidence="1">
    <location>
        <begin position="67"/>
        <end position="90"/>
    </location>
</feature>
<reference evidence="2 3" key="1">
    <citation type="submission" date="2019-03" db="EMBL/GenBank/DDBJ databases">
        <title>First draft genome of Liparis tanakae, snailfish: a comprehensive survey of snailfish specific genes.</title>
        <authorList>
            <person name="Kim W."/>
            <person name="Song I."/>
            <person name="Jeong J.-H."/>
            <person name="Kim D."/>
            <person name="Kim S."/>
            <person name="Ryu S."/>
            <person name="Song J.Y."/>
            <person name="Lee S.K."/>
        </authorList>
    </citation>
    <scope>NUCLEOTIDE SEQUENCE [LARGE SCALE GENOMIC DNA]</scope>
    <source>
        <tissue evidence="2">Muscle</tissue>
    </source>
</reference>
<accession>A0A4Z2HTJ5</accession>
<comment type="caution">
    <text evidence="2">The sequence shown here is derived from an EMBL/GenBank/DDBJ whole genome shotgun (WGS) entry which is preliminary data.</text>
</comment>
<organism evidence="2 3">
    <name type="scientific">Liparis tanakae</name>
    <name type="common">Tanaka's snailfish</name>
    <dbReference type="NCBI Taxonomy" id="230148"/>
    <lineage>
        <taxon>Eukaryota</taxon>
        <taxon>Metazoa</taxon>
        <taxon>Chordata</taxon>
        <taxon>Craniata</taxon>
        <taxon>Vertebrata</taxon>
        <taxon>Euteleostomi</taxon>
        <taxon>Actinopterygii</taxon>
        <taxon>Neopterygii</taxon>
        <taxon>Teleostei</taxon>
        <taxon>Neoteleostei</taxon>
        <taxon>Acanthomorphata</taxon>
        <taxon>Eupercaria</taxon>
        <taxon>Perciformes</taxon>
        <taxon>Cottioidei</taxon>
        <taxon>Cottales</taxon>
        <taxon>Liparidae</taxon>
        <taxon>Liparis</taxon>
    </lineage>
</organism>
<evidence type="ECO:0000313" key="2">
    <source>
        <dbReference type="EMBL" id="TNN68635.1"/>
    </source>
</evidence>
<dbReference type="Proteomes" id="UP000314294">
    <property type="component" value="Unassembled WGS sequence"/>
</dbReference>
<protein>
    <submittedName>
        <fullName evidence="2">Uncharacterized protein</fullName>
    </submittedName>
</protein>
<evidence type="ECO:0000313" key="3">
    <source>
        <dbReference type="Proteomes" id="UP000314294"/>
    </source>
</evidence>
<feature type="region of interest" description="Disordered" evidence="1">
    <location>
        <begin position="52"/>
        <end position="90"/>
    </location>
</feature>
<dbReference type="EMBL" id="SRLO01000187">
    <property type="protein sequence ID" value="TNN68635.1"/>
    <property type="molecule type" value="Genomic_DNA"/>
</dbReference>
<proteinExistence type="predicted"/>
<keyword evidence="3" id="KW-1185">Reference proteome</keyword>
<gene>
    <name evidence="2" type="ORF">EYF80_021149</name>
</gene>